<keyword evidence="4 9" id="KW-0808">Transferase</keyword>
<dbReference type="GO" id="GO:0006355">
    <property type="term" value="P:regulation of DNA-templated transcription"/>
    <property type="evidence" value="ECO:0007669"/>
    <property type="project" value="InterPro"/>
</dbReference>
<dbReference type="Gene3D" id="1.20.5.1930">
    <property type="match status" value="1"/>
</dbReference>
<dbReference type="InterPro" id="IPR011712">
    <property type="entry name" value="Sig_transdc_His_kin_sub3_dim/P"/>
</dbReference>
<feature type="domain" description="PAS" evidence="7">
    <location>
        <begin position="23"/>
        <end position="93"/>
    </location>
</feature>
<sequence length="1080" mass="123959">MRTKLKTPNFHRPGDLQGEEKMQQRLFKQVLEASGVAMSIRDKDLRPVYANHAFLEFYGYTLRELQEKSLDEILVEQTRLLYAEVIIPTINSGKSWEGEYTIRTKAGRLCAIWGRIDPVFDDNGRLIHVITVMRDASASMRLRNALTQTERHLKFLSENTSDCLFRLRLTDGRYDYISSAIESITGYPPQDFYQTPRLFERLTPADWIETFEMWWGEFLAGKSRYEYEQPLRHKDGSFRWVNQRITVVKDEGSSPIAIEGIITDVTERHAVQEDLASTRESLHFISSSTSDIFFRIRVPDGLYEYISPSVEQFSGYTAEEFMEDGSLIFRIIHPDWQEYARQCWNEHHDDRIRSEYEYQFIHKSGAVRWVRQRIVLIRDGKGKTIAIEGIATDVTEAKAAEQALKASEKKYRLLVENISDVVWTQNTAGEFTYATPSAEALWGYTPEELKRLDYKKLFTHQSWQALLLSNRQRHKAEKQGQFSDTNINVYEHVRKDRSLVWAETVIRRTFTANGKPSGYLGVSRDITERKWAEDAMRRSESRFRTLFEDSPISLWEEDLTRLKAYFDKLKLQGISDFRSYFHENPESLGTCASLVEVVAVNKATLELLRADSQAELMGNLDKILTERSMAAFAEEMILLASGGCEYSGEITHRTLEGKIIWVVVHFTVPPEYQGSLSRMIVSLIDVTPRKRAEQALMESEERYRVLVENAQEGVVVALNDKPMFANDALSEILGYSYEELMLLSPFEVAHPEDKTHAMQQMAEYSSGLREEGFATLRVITKQGEIKWITLSIKPIRWGGKNAELKIITDISHYKALEQELRVAHAEMEARVRQRTAELSQTNLKLTREVEERQKAQDQILSLTRQIIRVQEDERQRISRDLHDNVAQDLSSIVLNMETLFDGAPAVAAKVIRRSDAVTDIIRGAIAAVRDIAYGLRPPALDQLGLPLALERHCEEVSGRTRVDIDFFSTGIENTKLDFDTEINIYRMVQEALSNMGKHSNATRSTVRLVTSYPNLLIRIEDNGDGFPVARRVAEAAKERRMGLRSMEERAKLIGGSMELQSRIGTGTRVIFTIPITSARR</sequence>
<dbReference type="HOGENOM" id="CLU_309449_0_0_7"/>
<protein>
    <recommendedName>
        <fullName evidence="2">histidine kinase</fullName>
        <ecNumber evidence="2">2.7.13.3</ecNumber>
    </recommendedName>
</protein>
<dbReference type="eggNOG" id="COG5000">
    <property type="taxonomic scope" value="Bacteria"/>
</dbReference>
<feature type="domain" description="PAC" evidence="8">
    <location>
        <begin position="483"/>
        <end position="538"/>
    </location>
</feature>
<dbReference type="PANTHER" id="PTHR43304">
    <property type="entry name" value="PHYTOCHROME-LIKE PROTEIN CPH1"/>
    <property type="match status" value="1"/>
</dbReference>
<gene>
    <name evidence="9" type="ordered locus">BN4_12484</name>
</gene>
<evidence type="ECO:0000256" key="2">
    <source>
        <dbReference type="ARBA" id="ARBA00012438"/>
    </source>
</evidence>
<dbReference type="eggNOG" id="COG4191">
    <property type="taxonomic scope" value="Bacteria"/>
</dbReference>
<dbReference type="InterPro" id="IPR000014">
    <property type="entry name" value="PAS"/>
</dbReference>
<evidence type="ECO:0000313" key="10">
    <source>
        <dbReference type="Proteomes" id="UP000011724"/>
    </source>
</evidence>
<dbReference type="Gene3D" id="3.30.565.10">
    <property type="entry name" value="Histidine kinase-like ATPase, C-terminal domain"/>
    <property type="match status" value="1"/>
</dbReference>
<dbReference type="PROSITE" id="PS50112">
    <property type="entry name" value="PAS"/>
    <property type="match status" value="5"/>
</dbReference>
<dbReference type="SMART" id="SM00387">
    <property type="entry name" value="HATPase_c"/>
    <property type="match status" value="1"/>
</dbReference>
<dbReference type="GO" id="GO:0016020">
    <property type="term" value="C:membrane"/>
    <property type="evidence" value="ECO:0007669"/>
    <property type="project" value="InterPro"/>
</dbReference>
<evidence type="ECO:0000256" key="4">
    <source>
        <dbReference type="ARBA" id="ARBA00022679"/>
    </source>
</evidence>
<dbReference type="BioCyc" id="DPIE1322246:BN4_RS12465-MONOMER"/>
<evidence type="ECO:0000259" key="8">
    <source>
        <dbReference type="PROSITE" id="PS50113"/>
    </source>
</evidence>
<dbReference type="InterPro" id="IPR035965">
    <property type="entry name" value="PAS-like_dom_sf"/>
</dbReference>
<evidence type="ECO:0000256" key="6">
    <source>
        <dbReference type="SAM" id="Coils"/>
    </source>
</evidence>
<name>M1WRR2_PSEP2</name>
<feature type="domain" description="PAC" evidence="8">
    <location>
        <begin position="354"/>
        <end position="406"/>
    </location>
</feature>
<keyword evidence="6" id="KW-0175">Coiled coil</keyword>
<dbReference type="OrthoDB" id="6231at2"/>
<dbReference type="eggNOG" id="COG4585">
    <property type="taxonomic scope" value="Bacteria"/>
</dbReference>
<feature type="domain" description="PAC" evidence="8">
    <location>
        <begin position="646"/>
        <end position="698"/>
    </location>
</feature>
<dbReference type="Pfam" id="PF08447">
    <property type="entry name" value="PAS_3"/>
    <property type="match status" value="3"/>
</dbReference>
<dbReference type="EC" id="2.7.13.3" evidence="2"/>
<organism evidence="9 10">
    <name type="scientific">Pseudodesulfovibrio piezophilus (strain DSM 21447 / JCM 15486 / C1TLV30)</name>
    <name type="common">Desulfovibrio piezophilus</name>
    <dbReference type="NCBI Taxonomy" id="1322246"/>
    <lineage>
        <taxon>Bacteria</taxon>
        <taxon>Pseudomonadati</taxon>
        <taxon>Thermodesulfobacteriota</taxon>
        <taxon>Desulfovibrionia</taxon>
        <taxon>Desulfovibrionales</taxon>
        <taxon>Desulfovibrionaceae</taxon>
    </lineage>
</organism>
<dbReference type="NCBIfam" id="TIGR00229">
    <property type="entry name" value="sensory_box"/>
    <property type="match status" value="5"/>
</dbReference>
<evidence type="ECO:0000313" key="9">
    <source>
        <dbReference type="EMBL" id="CCH49719.1"/>
    </source>
</evidence>
<dbReference type="InterPro" id="IPR001610">
    <property type="entry name" value="PAC"/>
</dbReference>
<dbReference type="SUPFAM" id="SSF55785">
    <property type="entry name" value="PYP-like sensor domain (PAS domain)"/>
    <property type="match status" value="6"/>
</dbReference>
<evidence type="ECO:0000256" key="5">
    <source>
        <dbReference type="ARBA" id="ARBA00022777"/>
    </source>
</evidence>
<dbReference type="SMART" id="SM00086">
    <property type="entry name" value="PAC"/>
    <property type="match status" value="6"/>
</dbReference>
<dbReference type="Gene3D" id="3.30.450.20">
    <property type="entry name" value="PAS domain"/>
    <property type="match status" value="6"/>
</dbReference>
<feature type="domain" description="PAS" evidence="7">
    <location>
        <begin position="149"/>
        <end position="206"/>
    </location>
</feature>
<dbReference type="Pfam" id="PF02518">
    <property type="entry name" value="HATPase_c"/>
    <property type="match status" value="1"/>
</dbReference>
<dbReference type="AlphaFoldDB" id="M1WRR2"/>
<dbReference type="InterPro" id="IPR052162">
    <property type="entry name" value="Sensor_kinase/Photoreceptor"/>
</dbReference>
<dbReference type="Pfam" id="PF13426">
    <property type="entry name" value="PAS_9"/>
    <property type="match status" value="1"/>
</dbReference>
<dbReference type="InterPro" id="IPR036890">
    <property type="entry name" value="HATPase_C_sf"/>
</dbReference>
<feature type="domain" description="PAS" evidence="7">
    <location>
        <begin position="699"/>
        <end position="771"/>
    </location>
</feature>
<dbReference type="PATRIC" id="fig|879567.3.peg.2660"/>
<reference evidence="9 10" key="1">
    <citation type="journal article" date="2013" name="PLoS ONE">
        <title>The first genomic and proteomic characterization of a deep-sea sulfate reducer: insights into the piezophilic lifestyle of Desulfovibrio piezophilus.</title>
        <authorList>
            <person name="Pradel N."/>
            <person name="Ji B."/>
            <person name="Gimenez G."/>
            <person name="Talla E."/>
            <person name="Lenoble P."/>
            <person name="Garel M."/>
            <person name="Tamburini C."/>
            <person name="Fourquet P."/>
            <person name="Lebrun R."/>
            <person name="Bertin P."/>
            <person name="Denis Y."/>
            <person name="Pophillat M."/>
            <person name="Barbe V."/>
            <person name="Ollivier B."/>
            <person name="Dolla A."/>
        </authorList>
    </citation>
    <scope>NUCLEOTIDE SEQUENCE [LARGE SCALE GENOMIC DNA]</scope>
    <source>
        <strain evidence="10">DSM 10523 / SB164P1</strain>
    </source>
</reference>
<dbReference type="InterPro" id="IPR000700">
    <property type="entry name" value="PAS-assoc_C"/>
</dbReference>
<dbReference type="Pfam" id="PF00989">
    <property type="entry name" value="PAS"/>
    <property type="match status" value="2"/>
</dbReference>
<accession>M1WRR2</accession>
<dbReference type="CDD" id="cd16917">
    <property type="entry name" value="HATPase_UhpB-NarQ-NarX-like"/>
    <property type="match status" value="1"/>
</dbReference>
<dbReference type="CDD" id="cd00130">
    <property type="entry name" value="PAS"/>
    <property type="match status" value="5"/>
</dbReference>
<dbReference type="SUPFAM" id="SSF55874">
    <property type="entry name" value="ATPase domain of HSP90 chaperone/DNA topoisomerase II/histidine kinase"/>
    <property type="match status" value="1"/>
</dbReference>
<evidence type="ECO:0000259" key="7">
    <source>
        <dbReference type="PROSITE" id="PS50112"/>
    </source>
</evidence>
<dbReference type="InterPro" id="IPR003594">
    <property type="entry name" value="HATPase_dom"/>
</dbReference>
<dbReference type="InterPro" id="IPR013655">
    <property type="entry name" value="PAS_fold_3"/>
</dbReference>
<keyword evidence="10" id="KW-1185">Reference proteome</keyword>
<feature type="coiled-coil region" evidence="6">
    <location>
        <begin position="813"/>
        <end position="872"/>
    </location>
</feature>
<feature type="domain" description="PAS" evidence="7">
    <location>
        <begin position="300"/>
        <end position="335"/>
    </location>
</feature>
<dbReference type="EMBL" id="FO203427">
    <property type="protein sequence ID" value="CCH49719.1"/>
    <property type="molecule type" value="Genomic_DNA"/>
</dbReference>
<dbReference type="STRING" id="1322246.BN4_12484"/>
<proteinExistence type="predicted"/>
<evidence type="ECO:0000256" key="1">
    <source>
        <dbReference type="ARBA" id="ARBA00000085"/>
    </source>
</evidence>
<keyword evidence="5 9" id="KW-0418">Kinase</keyword>
<dbReference type="GO" id="GO:0000155">
    <property type="term" value="F:phosphorelay sensor kinase activity"/>
    <property type="evidence" value="ECO:0007669"/>
    <property type="project" value="InterPro"/>
</dbReference>
<dbReference type="KEGG" id="dpi:BN4_12484"/>
<dbReference type="Pfam" id="PF07730">
    <property type="entry name" value="HisKA_3"/>
    <property type="match status" value="1"/>
</dbReference>
<feature type="domain" description="PAC" evidence="8">
    <location>
        <begin position="96"/>
        <end position="148"/>
    </location>
</feature>
<reference evidence="10" key="2">
    <citation type="journal article" date="2013" name="Stand. Genomic Sci.">
        <title>Complete genome sequence of Desulfocapsa sulfexigens, a marine deltaproteobacterium specialized in disproportionating inorganic sulfur compounds.</title>
        <authorList>
            <person name="Finster K.W."/>
            <person name="Kjeldsen K.U."/>
            <person name="Kube M."/>
            <person name="Reinhardt R."/>
            <person name="Mussmann M."/>
            <person name="Amann R."/>
            <person name="Schreiber L."/>
        </authorList>
    </citation>
    <scope>NUCLEOTIDE SEQUENCE [LARGE SCALE GENOMIC DNA]</scope>
    <source>
        <strain evidence="10">DSM 10523 / SB164P1</strain>
    </source>
</reference>
<feature type="domain" description="PAS" evidence="7">
    <location>
        <begin position="407"/>
        <end position="449"/>
    </location>
</feature>
<feature type="domain" description="PAC" evidence="8">
    <location>
        <begin position="225"/>
        <end position="277"/>
    </location>
</feature>
<dbReference type="PROSITE" id="PS50113">
    <property type="entry name" value="PAC"/>
    <property type="match status" value="5"/>
</dbReference>
<dbReference type="InterPro" id="IPR013767">
    <property type="entry name" value="PAS_fold"/>
</dbReference>
<dbReference type="SMART" id="SM00091">
    <property type="entry name" value="PAS"/>
    <property type="match status" value="6"/>
</dbReference>
<keyword evidence="3" id="KW-0597">Phosphoprotein</keyword>
<dbReference type="GO" id="GO:0046983">
    <property type="term" value="F:protein dimerization activity"/>
    <property type="evidence" value="ECO:0007669"/>
    <property type="project" value="InterPro"/>
</dbReference>
<dbReference type="Proteomes" id="UP000011724">
    <property type="component" value="Chromosome"/>
</dbReference>
<dbReference type="PANTHER" id="PTHR43304:SF1">
    <property type="entry name" value="PAC DOMAIN-CONTAINING PROTEIN"/>
    <property type="match status" value="1"/>
</dbReference>
<evidence type="ECO:0000256" key="3">
    <source>
        <dbReference type="ARBA" id="ARBA00022553"/>
    </source>
</evidence>
<comment type="catalytic activity">
    <reaction evidence="1">
        <text>ATP + protein L-histidine = ADP + protein N-phospho-L-histidine.</text>
        <dbReference type="EC" id="2.7.13.3"/>
    </reaction>
</comment>